<organism evidence="3 4">
    <name type="scientific">Ficus carica</name>
    <name type="common">Common fig</name>
    <dbReference type="NCBI Taxonomy" id="3494"/>
    <lineage>
        <taxon>Eukaryota</taxon>
        <taxon>Viridiplantae</taxon>
        <taxon>Streptophyta</taxon>
        <taxon>Embryophyta</taxon>
        <taxon>Tracheophyta</taxon>
        <taxon>Spermatophyta</taxon>
        <taxon>Magnoliopsida</taxon>
        <taxon>eudicotyledons</taxon>
        <taxon>Gunneridae</taxon>
        <taxon>Pentapetalae</taxon>
        <taxon>rosids</taxon>
        <taxon>fabids</taxon>
        <taxon>Rosales</taxon>
        <taxon>Moraceae</taxon>
        <taxon>Ficeae</taxon>
        <taxon>Ficus</taxon>
    </lineage>
</organism>
<feature type="signal peptide" evidence="2">
    <location>
        <begin position="1"/>
        <end position="19"/>
    </location>
</feature>
<dbReference type="PANTHER" id="PTHR36040">
    <property type="entry name" value="OS04G0188500 PROTEIN"/>
    <property type="match status" value="1"/>
</dbReference>
<keyword evidence="2" id="KW-0732">Signal</keyword>
<sequence>MRFLLILALVSMMAFSSLAVTRKAMVAEMPHDGQKRQLGGDDQEQNDNANGSFKNTDENHHTIPRKDFDKYMGNNNNNGNGSG</sequence>
<feature type="compositionally biased region" description="Basic and acidic residues" evidence="1">
    <location>
        <begin position="30"/>
        <end position="39"/>
    </location>
</feature>
<reference evidence="3" key="1">
    <citation type="submission" date="2023-07" db="EMBL/GenBank/DDBJ databases">
        <title>draft genome sequence of fig (Ficus carica).</title>
        <authorList>
            <person name="Takahashi T."/>
            <person name="Nishimura K."/>
        </authorList>
    </citation>
    <scope>NUCLEOTIDE SEQUENCE</scope>
</reference>
<evidence type="ECO:0000256" key="2">
    <source>
        <dbReference type="SAM" id="SignalP"/>
    </source>
</evidence>
<feature type="region of interest" description="Disordered" evidence="1">
    <location>
        <begin position="30"/>
        <end position="83"/>
    </location>
</feature>
<dbReference type="PANTHER" id="PTHR36040:SF5">
    <property type="entry name" value="TRANSMEMBRANE PROTEIN"/>
    <property type="match status" value="1"/>
</dbReference>
<feature type="compositionally biased region" description="Low complexity" evidence="1">
    <location>
        <begin position="73"/>
        <end position="83"/>
    </location>
</feature>
<evidence type="ECO:0000313" key="3">
    <source>
        <dbReference type="EMBL" id="GMN24872.1"/>
    </source>
</evidence>
<evidence type="ECO:0000313" key="4">
    <source>
        <dbReference type="Proteomes" id="UP001187192"/>
    </source>
</evidence>
<feature type="chain" id="PRO_5041653195" evidence="2">
    <location>
        <begin position="20"/>
        <end position="83"/>
    </location>
</feature>
<proteinExistence type="predicted"/>
<dbReference type="Proteomes" id="UP001187192">
    <property type="component" value="Unassembled WGS sequence"/>
</dbReference>
<comment type="caution">
    <text evidence="3">The sequence shown here is derived from an EMBL/GenBank/DDBJ whole genome shotgun (WGS) entry which is preliminary data.</text>
</comment>
<accession>A0AA87YYF3</accession>
<dbReference type="Gramene" id="FCD_00001257-RA">
    <property type="protein sequence ID" value="FCD_00001257-RA:cds"/>
    <property type="gene ID" value="FCD_00001257"/>
</dbReference>
<dbReference type="EMBL" id="BTGU01000001">
    <property type="protein sequence ID" value="GMN24872.1"/>
    <property type="molecule type" value="Genomic_DNA"/>
</dbReference>
<gene>
    <name evidence="3" type="ORF">TIFTF001_000722</name>
</gene>
<dbReference type="AlphaFoldDB" id="A0AA87YYF3"/>
<protein>
    <submittedName>
        <fullName evidence="3">Uncharacterized protein</fullName>
    </submittedName>
</protein>
<keyword evidence="4" id="KW-1185">Reference proteome</keyword>
<evidence type="ECO:0000256" key="1">
    <source>
        <dbReference type="SAM" id="MobiDB-lite"/>
    </source>
</evidence>
<name>A0AA87YYF3_FICCA</name>
<feature type="compositionally biased region" description="Basic and acidic residues" evidence="1">
    <location>
        <begin position="55"/>
        <end position="70"/>
    </location>
</feature>